<organism evidence="12 13">
    <name type="scientific">candidate division WS5 bacterium</name>
    <dbReference type="NCBI Taxonomy" id="2093353"/>
    <lineage>
        <taxon>Bacteria</taxon>
        <taxon>candidate division WS5</taxon>
    </lineage>
</organism>
<evidence type="ECO:0000256" key="6">
    <source>
        <dbReference type="ARBA" id="ARBA00022801"/>
    </source>
</evidence>
<dbReference type="HAMAP" id="MF_00161">
    <property type="entry name" value="LspA"/>
    <property type="match status" value="1"/>
</dbReference>
<dbReference type="GO" id="GO:0006508">
    <property type="term" value="P:proteolysis"/>
    <property type="evidence" value="ECO:0007669"/>
    <property type="project" value="UniProtKB-KW"/>
</dbReference>
<feature type="active site" evidence="9">
    <location>
        <position position="131"/>
    </location>
</feature>
<evidence type="ECO:0000256" key="4">
    <source>
        <dbReference type="ARBA" id="ARBA00022692"/>
    </source>
</evidence>
<evidence type="ECO:0000256" key="11">
    <source>
        <dbReference type="RuleBase" id="RU004181"/>
    </source>
</evidence>
<dbReference type="Proteomes" id="UP000285655">
    <property type="component" value="Unassembled WGS sequence"/>
</dbReference>
<evidence type="ECO:0000313" key="12">
    <source>
        <dbReference type="EMBL" id="RJO59873.1"/>
    </source>
</evidence>
<feature type="transmembrane region" description="Helical" evidence="9">
    <location>
        <begin position="62"/>
        <end position="80"/>
    </location>
</feature>
<comment type="subcellular location">
    <subcellularLocation>
        <location evidence="9">Cell membrane</location>
        <topology evidence="9">Multi-pass membrane protein</topology>
    </subcellularLocation>
</comment>
<keyword evidence="5 9" id="KW-0064">Aspartyl protease</keyword>
<evidence type="ECO:0000313" key="13">
    <source>
        <dbReference type="Proteomes" id="UP000285655"/>
    </source>
</evidence>
<accession>A0A419D9U2</accession>
<dbReference type="GO" id="GO:0005886">
    <property type="term" value="C:plasma membrane"/>
    <property type="evidence" value="ECO:0007669"/>
    <property type="project" value="UniProtKB-SubCell"/>
</dbReference>
<dbReference type="AlphaFoldDB" id="A0A419D9U2"/>
<evidence type="ECO:0000256" key="10">
    <source>
        <dbReference type="RuleBase" id="RU000594"/>
    </source>
</evidence>
<keyword evidence="2 9" id="KW-1003">Cell membrane</keyword>
<dbReference type="Pfam" id="PF01252">
    <property type="entry name" value="Peptidase_A8"/>
    <property type="match status" value="1"/>
</dbReference>
<dbReference type="PANTHER" id="PTHR33695">
    <property type="entry name" value="LIPOPROTEIN SIGNAL PEPTIDASE"/>
    <property type="match status" value="1"/>
</dbReference>
<dbReference type="GO" id="GO:0004190">
    <property type="term" value="F:aspartic-type endopeptidase activity"/>
    <property type="evidence" value="ECO:0007669"/>
    <property type="project" value="UniProtKB-UniRule"/>
</dbReference>
<keyword evidence="8 9" id="KW-0472">Membrane</keyword>
<keyword evidence="6 9" id="KW-0378">Hydrolase</keyword>
<dbReference type="EC" id="3.4.23.36" evidence="9"/>
<gene>
    <name evidence="9 12" type="primary">lspA</name>
    <name evidence="12" type="ORF">C4544_07610</name>
</gene>
<keyword evidence="7 9" id="KW-1133">Transmembrane helix</keyword>
<evidence type="ECO:0000256" key="8">
    <source>
        <dbReference type="ARBA" id="ARBA00023136"/>
    </source>
</evidence>
<dbReference type="UniPathway" id="UPA00665"/>
<evidence type="ECO:0000256" key="2">
    <source>
        <dbReference type="ARBA" id="ARBA00022475"/>
    </source>
</evidence>
<dbReference type="PANTHER" id="PTHR33695:SF1">
    <property type="entry name" value="LIPOPROTEIN SIGNAL PEPTIDASE"/>
    <property type="match status" value="1"/>
</dbReference>
<evidence type="ECO:0000256" key="7">
    <source>
        <dbReference type="ARBA" id="ARBA00022989"/>
    </source>
</evidence>
<evidence type="ECO:0000256" key="9">
    <source>
        <dbReference type="HAMAP-Rule" id="MF_00161"/>
    </source>
</evidence>
<comment type="catalytic activity">
    <reaction evidence="9 10">
        <text>Release of signal peptides from bacterial membrane prolipoproteins. Hydrolyzes -Xaa-Yaa-Zaa-|-(S,diacylglyceryl)Cys-, in which Xaa is hydrophobic (preferably Leu), and Yaa (Ala or Ser) and Zaa (Gly or Ala) have small, neutral side chains.</text>
        <dbReference type="EC" id="3.4.23.36"/>
    </reaction>
</comment>
<dbReference type="InterPro" id="IPR001872">
    <property type="entry name" value="Peptidase_A8"/>
</dbReference>
<keyword evidence="4 9" id="KW-0812">Transmembrane</keyword>
<comment type="caution">
    <text evidence="9">Lacks conserved residue(s) required for the propagation of feature annotation.</text>
</comment>
<dbReference type="EMBL" id="QZJW01000060">
    <property type="protein sequence ID" value="RJO59873.1"/>
    <property type="molecule type" value="Genomic_DNA"/>
</dbReference>
<name>A0A419D9U2_9BACT</name>
<dbReference type="PROSITE" id="PS00855">
    <property type="entry name" value="SPASE_II"/>
    <property type="match status" value="1"/>
</dbReference>
<evidence type="ECO:0000256" key="3">
    <source>
        <dbReference type="ARBA" id="ARBA00022670"/>
    </source>
</evidence>
<feature type="transmembrane region" description="Helical" evidence="9">
    <location>
        <begin position="85"/>
        <end position="103"/>
    </location>
</feature>
<comment type="pathway">
    <text evidence="9">Protein modification; lipoprotein biosynthesis (signal peptide cleavage).</text>
</comment>
<proteinExistence type="inferred from homology"/>
<evidence type="ECO:0000256" key="5">
    <source>
        <dbReference type="ARBA" id="ARBA00022750"/>
    </source>
</evidence>
<feature type="transmembrane region" description="Helical" evidence="9">
    <location>
        <begin position="123"/>
        <end position="144"/>
    </location>
</feature>
<dbReference type="PRINTS" id="PR00781">
    <property type="entry name" value="LIPOSIGPTASE"/>
</dbReference>
<sequence>MNRWVLISVISSIVIFLDYLTKKIIVSKVMLYESISILPFLNIVHVQNKGAAFSILSNLGNHYFIGISVIAIIAIVGYLIKLAKGLELIALSLILGGAVGNLIDRILIGKVTDFIDVFVGRWHWPAFNVADSALTVGIILFLIANIKQVKETKDH</sequence>
<comment type="function">
    <text evidence="9 10">This protein specifically catalyzes the removal of signal peptides from prolipoproteins.</text>
</comment>
<comment type="caution">
    <text evidence="12">The sequence shown here is derived from an EMBL/GenBank/DDBJ whole genome shotgun (WGS) entry which is preliminary data.</text>
</comment>
<dbReference type="NCBIfam" id="TIGR00077">
    <property type="entry name" value="lspA"/>
    <property type="match status" value="1"/>
</dbReference>
<keyword evidence="3 9" id="KW-0645">Protease</keyword>
<reference evidence="12 13" key="1">
    <citation type="journal article" date="2017" name="ISME J.">
        <title>Energy and carbon metabolisms in a deep terrestrial subsurface fluid microbial community.</title>
        <authorList>
            <person name="Momper L."/>
            <person name="Jungbluth S.P."/>
            <person name="Lee M.D."/>
            <person name="Amend J.P."/>
        </authorList>
    </citation>
    <scope>NUCLEOTIDE SEQUENCE [LARGE SCALE GENOMIC DNA]</scope>
    <source>
        <strain evidence="12">SURF_29</strain>
    </source>
</reference>
<evidence type="ECO:0000256" key="1">
    <source>
        <dbReference type="ARBA" id="ARBA00006139"/>
    </source>
</evidence>
<feature type="active site" evidence="9">
    <location>
        <position position="113"/>
    </location>
</feature>
<comment type="similarity">
    <text evidence="1 9 11">Belongs to the peptidase A8 family.</text>
</comment>
<protein>
    <recommendedName>
        <fullName evidence="9">Lipoprotein signal peptidase</fullName>
        <ecNumber evidence="9">3.4.23.36</ecNumber>
    </recommendedName>
    <alternativeName>
        <fullName evidence="9">Prolipoprotein signal peptidase</fullName>
    </alternativeName>
    <alternativeName>
        <fullName evidence="9">Signal peptidase II</fullName>
        <shortName evidence="9">SPase II</shortName>
    </alternativeName>
</protein>